<dbReference type="PROSITE" id="PS50222">
    <property type="entry name" value="EF_HAND_2"/>
    <property type="match status" value="3"/>
</dbReference>
<organism evidence="5 6">
    <name type="scientific">Cimex lectularius</name>
    <name type="common">Bed bug</name>
    <name type="synonym">Acanthia lectularia</name>
    <dbReference type="NCBI Taxonomy" id="79782"/>
    <lineage>
        <taxon>Eukaryota</taxon>
        <taxon>Metazoa</taxon>
        <taxon>Ecdysozoa</taxon>
        <taxon>Arthropoda</taxon>
        <taxon>Hexapoda</taxon>
        <taxon>Insecta</taxon>
        <taxon>Pterygota</taxon>
        <taxon>Neoptera</taxon>
        <taxon>Paraneoptera</taxon>
        <taxon>Hemiptera</taxon>
        <taxon>Heteroptera</taxon>
        <taxon>Panheteroptera</taxon>
        <taxon>Cimicomorpha</taxon>
        <taxon>Cimicidae</taxon>
        <taxon>Cimex</taxon>
    </lineage>
</organism>
<dbReference type="FunFam" id="1.10.238.10:FF:000001">
    <property type="entry name" value="Calmodulin 1"/>
    <property type="match status" value="1"/>
</dbReference>
<dbReference type="InterPro" id="IPR018247">
    <property type="entry name" value="EF_Hand_1_Ca_BS"/>
</dbReference>
<dbReference type="GO" id="GO:0005509">
    <property type="term" value="F:calcium ion binding"/>
    <property type="evidence" value="ECO:0007669"/>
    <property type="project" value="InterPro"/>
</dbReference>
<feature type="compositionally biased region" description="Low complexity" evidence="3">
    <location>
        <begin position="22"/>
        <end position="34"/>
    </location>
</feature>
<dbReference type="Pfam" id="PF13499">
    <property type="entry name" value="EF-hand_7"/>
    <property type="match status" value="2"/>
</dbReference>
<reference evidence="5" key="1">
    <citation type="submission" date="2022-01" db="UniProtKB">
        <authorList>
            <consortium name="EnsemblMetazoa"/>
        </authorList>
    </citation>
    <scope>IDENTIFICATION</scope>
</reference>
<keyword evidence="1" id="KW-0677">Repeat</keyword>
<dbReference type="CDD" id="cd00051">
    <property type="entry name" value="EFh"/>
    <property type="match status" value="1"/>
</dbReference>
<dbReference type="Proteomes" id="UP000494040">
    <property type="component" value="Unassembled WGS sequence"/>
</dbReference>
<feature type="region of interest" description="Disordered" evidence="3">
    <location>
        <begin position="1"/>
        <end position="73"/>
    </location>
</feature>
<dbReference type="PANTHER" id="PTHR23048">
    <property type="entry name" value="MYOSIN LIGHT CHAIN 1, 3"/>
    <property type="match status" value="1"/>
</dbReference>
<dbReference type="GO" id="GO:0016460">
    <property type="term" value="C:myosin II complex"/>
    <property type="evidence" value="ECO:0007669"/>
    <property type="project" value="TreeGrafter"/>
</dbReference>
<evidence type="ECO:0000313" key="5">
    <source>
        <dbReference type="EnsemblMetazoa" id="XP_024083489.1"/>
    </source>
</evidence>
<dbReference type="RefSeq" id="XP_024083489.1">
    <property type="nucleotide sequence ID" value="XM_024227721.1"/>
</dbReference>
<evidence type="ECO:0000256" key="2">
    <source>
        <dbReference type="ARBA" id="ARBA00022837"/>
    </source>
</evidence>
<feature type="domain" description="EF-hand" evidence="4">
    <location>
        <begin position="164"/>
        <end position="199"/>
    </location>
</feature>
<feature type="domain" description="EF-hand" evidence="4">
    <location>
        <begin position="200"/>
        <end position="235"/>
    </location>
</feature>
<dbReference type="GeneID" id="106670935"/>
<keyword evidence="2" id="KW-0106">Calcium</keyword>
<evidence type="ECO:0000259" key="4">
    <source>
        <dbReference type="PROSITE" id="PS50222"/>
    </source>
</evidence>
<evidence type="ECO:0000313" key="6">
    <source>
        <dbReference type="Proteomes" id="UP000494040"/>
    </source>
</evidence>
<dbReference type="Gene3D" id="1.10.238.10">
    <property type="entry name" value="EF-hand"/>
    <property type="match status" value="2"/>
</dbReference>
<proteinExistence type="predicted"/>
<dbReference type="InterPro" id="IPR050230">
    <property type="entry name" value="CALM/Myosin/TropC-like"/>
</dbReference>
<name>A0A8I6SHN6_CIMLE</name>
<dbReference type="OrthoDB" id="343296at2759"/>
<accession>A0A8I6SHN6</accession>
<dbReference type="SMART" id="SM00054">
    <property type="entry name" value="EFh"/>
    <property type="match status" value="3"/>
</dbReference>
<evidence type="ECO:0000256" key="3">
    <source>
        <dbReference type="SAM" id="MobiDB-lite"/>
    </source>
</evidence>
<keyword evidence="6" id="KW-1185">Reference proteome</keyword>
<dbReference type="PROSITE" id="PS00018">
    <property type="entry name" value="EF_HAND_1"/>
    <property type="match status" value="1"/>
</dbReference>
<dbReference type="AlphaFoldDB" id="A0A8I6SHN6"/>
<protein>
    <recommendedName>
        <fullName evidence="4">EF-hand domain-containing protein</fullName>
    </recommendedName>
</protein>
<dbReference type="EnsemblMetazoa" id="XM_024227721.1">
    <property type="protein sequence ID" value="XP_024083489.1"/>
    <property type="gene ID" value="LOC106670935"/>
</dbReference>
<dbReference type="InterPro" id="IPR011992">
    <property type="entry name" value="EF-hand-dom_pair"/>
</dbReference>
<dbReference type="PANTHER" id="PTHR23048:SF0">
    <property type="entry name" value="CALMODULIN LIKE 3"/>
    <property type="match status" value="1"/>
</dbReference>
<feature type="domain" description="EF-hand" evidence="4">
    <location>
        <begin position="91"/>
        <end position="126"/>
    </location>
</feature>
<evidence type="ECO:0000256" key="1">
    <source>
        <dbReference type="ARBA" id="ARBA00022737"/>
    </source>
</evidence>
<dbReference type="SUPFAM" id="SSF47473">
    <property type="entry name" value="EF-hand"/>
    <property type="match status" value="1"/>
</dbReference>
<feature type="compositionally biased region" description="Polar residues" evidence="3">
    <location>
        <begin position="42"/>
        <end position="69"/>
    </location>
</feature>
<dbReference type="InterPro" id="IPR002048">
    <property type="entry name" value="EF_hand_dom"/>
</dbReference>
<sequence>MNPLAGDEQSVSAAGLEAPRLKSSSQSKSIKTMSFNLDDTKMQPSNSNMTTASMRSETLASSGKSSLQGSDWKDKKKRKYTNCTMQLLKQYQREDIEKAFRILDNSNNGKIGIRDIKTLIRACGFEPSNDELRNINMEYDPQNEGYFSLGDFIAIFLAKLEQKDQREEMIRAFKFFDRDQKGGITFDDLKNCAFEIGENLHDEEIQEMMNEANLKRDGLVTLREFLKLMNRQEDEF</sequence>